<dbReference type="Gene3D" id="3.90.25.10">
    <property type="entry name" value="UDP-galactose 4-epimerase, domain 1"/>
    <property type="match status" value="1"/>
</dbReference>
<evidence type="ECO:0000259" key="8">
    <source>
        <dbReference type="Pfam" id="PF16363"/>
    </source>
</evidence>
<evidence type="ECO:0000256" key="2">
    <source>
        <dbReference type="ARBA" id="ARBA00001937"/>
    </source>
</evidence>
<dbReference type="PANTHER" id="PTHR43715">
    <property type="entry name" value="GDP-MANNOSE 4,6-DEHYDRATASE"/>
    <property type="match status" value="1"/>
</dbReference>
<dbReference type="Proteomes" id="UP000461768">
    <property type="component" value="Unassembled WGS sequence"/>
</dbReference>
<dbReference type="GO" id="GO:0008446">
    <property type="term" value="F:GDP-mannose 4,6-dehydratase activity"/>
    <property type="evidence" value="ECO:0007669"/>
    <property type="project" value="UniProtKB-UniRule"/>
</dbReference>
<dbReference type="FunFam" id="3.40.50.720:FF:000924">
    <property type="entry name" value="GDP-mannose 4,6 dehydratase"/>
    <property type="match status" value="1"/>
</dbReference>
<dbReference type="RefSeq" id="WP_151140707.1">
    <property type="nucleotide sequence ID" value="NZ_WAGX01000002.1"/>
</dbReference>
<evidence type="ECO:0000256" key="1">
    <source>
        <dbReference type="ARBA" id="ARBA00000188"/>
    </source>
</evidence>
<name>A0A7V7QPX2_9FIRM</name>
<dbReference type="PANTHER" id="PTHR43715:SF1">
    <property type="entry name" value="GDP-MANNOSE 4,6 DEHYDRATASE"/>
    <property type="match status" value="1"/>
</dbReference>
<reference evidence="9 10" key="2">
    <citation type="submission" date="2020-02" db="EMBL/GenBank/DDBJ databases">
        <title>Candidatus Galacturonibacter soehngenii shows hetero-acetogenic catabolism of galacturonic acid but lacks a canonical carbon monoxide dehydrogenase/acetyl-CoA synthase complex.</title>
        <authorList>
            <person name="Diender M."/>
            <person name="Stouten G.R."/>
            <person name="Petersen J.F."/>
            <person name="Nielsen P.H."/>
            <person name="Dueholm M.S."/>
            <person name="Pronk J.T."/>
            <person name="Van Loosdrecht M.C.M."/>
        </authorList>
    </citation>
    <scope>NUCLEOTIDE SEQUENCE [LARGE SCALE GENOMIC DNA]</scope>
    <source>
        <strain evidence="9">GalUA</strain>
    </source>
</reference>
<dbReference type="AlphaFoldDB" id="A0A7V7QPX2"/>
<proteinExistence type="inferred from homology"/>
<dbReference type="InterPro" id="IPR016040">
    <property type="entry name" value="NAD(P)-bd_dom"/>
</dbReference>
<dbReference type="OrthoDB" id="9779041at2"/>
<keyword evidence="5 7" id="KW-0456">Lyase</keyword>
<evidence type="ECO:0000256" key="3">
    <source>
        <dbReference type="ARBA" id="ARBA00009263"/>
    </source>
</evidence>
<evidence type="ECO:0000256" key="4">
    <source>
        <dbReference type="ARBA" id="ARBA00011989"/>
    </source>
</evidence>
<protein>
    <recommendedName>
        <fullName evidence="4 7">GDP-mannose 4,6-dehydratase</fullName>
        <ecNumber evidence="4 7">4.2.1.47</ecNumber>
    </recommendedName>
    <alternativeName>
        <fullName evidence="7">GDP-D-mannose dehydratase</fullName>
    </alternativeName>
</protein>
<comment type="catalytic activity">
    <reaction evidence="1 7">
        <text>GDP-alpha-D-mannose = GDP-4-dehydro-alpha-D-rhamnose + H2O</text>
        <dbReference type="Rhea" id="RHEA:23820"/>
        <dbReference type="ChEBI" id="CHEBI:15377"/>
        <dbReference type="ChEBI" id="CHEBI:57527"/>
        <dbReference type="ChEBI" id="CHEBI:57964"/>
        <dbReference type="EC" id="4.2.1.47"/>
    </reaction>
</comment>
<dbReference type="SUPFAM" id="SSF51735">
    <property type="entry name" value="NAD(P)-binding Rossmann-fold domains"/>
    <property type="match status" value="1"/>
</dbReference>
<dbReference type="CDD" id="cd05260">
    <property type="entry name" value="GDP_MD_SDR_e"/>
    <property type="match status" value="1"/>
</dbReference>
<evidence type="ECO:0000313" key="9">
    <source>
        <dbReference type="EMBL" id="KAB1441028.1"/>
    </source>
</evidence>
<evidence type="ECO:0000313" key="10">
    <source>
        <dbReference type="Proteomes" id="UP000461768"/>
    </source>
</evidence>
<feature type="domain" description="NAD(P)-binding" evidence="8">
    <location>
        <begin position="6"/>
        <end position="335"/>
    </location>
</feature>
<organism evidence="9 10">
    <name type="scientific">Candidatus Galacturonatibacter soehngenii</name>
    <dbReference type="NCBI Taxonomy" id="2307010"/>
    <lineage>
        <taxon>Bacteria</taxon>
        <taxon>Bacillati</taxon>
        <taxon>Bacillota</taxon>
        <taxon>Clostridia</taxon>
        <taxon>Lachnospirales</taxon>
        <taxon>Lachnospiraceae</taxon>
        <taxon>Candidatus Galacturonatibacter</taxon>
    </lineage>
</organism>
<comment type="caution">
    <text evidence="9">The sequence shown here is derived from an EMBL/GenBank/DDBJ whole genome shotgun (WGS) entry which is preliminary data.</text>
</comment>
<dbReference type="GO" id="GO:0070401">
    <property type="term" value="F:NADP+ binding"/>
    <property type="evidence" value="ECO:0007669"/>
    <property type="project" value="UniProtKB-UniRule"/>
</dbReference>
<comment type="similarity">
    <text evidence="3 7">Belongs to the NAD(P)-dependent epimerase/dehydratase family. GDP-mannose 4,6-dehydratase subfamily.</text>
</comment>
<dbReference type="GO" id="GO:0042351">
    <property type="term" value="P:'de novo' GDP-L-fucose biosynthetic process"/>
    <property type="evidence" value="ECO:0007669"/>
    <property type="project" value="TreeGrafter"/>
</dbReference>
<dbReference type="Pfam" id="PF16363">
    <property type="entry name" value="GDP_Man_Dehyd"/>
    <property type="match status" value="1"/>
</dbReference>
<gene>
    <name evidence="7 9" type="primary">gmd</name>
    <name evidence="9" type="ORF">F7O84_00660</name>
</gene>
<dbReference type="InterPro" id="IPR036291">
    <property type="entry name" value="NAD(P)-bd_dom_sf"/>
</dbReference>
<accession>A0A7V7QPX2</accession>
<dbReference type="Gene3D" id="3.40.50.720">
    <property type="entry name" value="NAD(P)-binding Rossmann-like Domain"/>
    <property type="match status" value="1"/>
</dbReference>
<evidence type="ECO:0000256" key="5">
    <source>
        <dbReference type="ARBA" id="ARBA00023239"/>
    </source>
</evidence>
<evidence type="ECO:0000256" key="6">
    <source>
        <dbReference type="ARBA" id="ARBA00059383"/>
    </source>
</evidence>
<comment type="caution">
    <text evidence="7">Lacks conserved residue(s) required for the propagation of feature annotation.</text>
</comment>
<dbReference type="NCBIfam" id="TIGR01472">
    <property type="entry name" value="gmd"/>
    <property type="match status" value="1"/>
</dbReference>
<dbReference type="EMBL" id="WAGX01000002">
    <property type="protein sequence ID" value="KAB1441028.1"/>
    <property type="molecule type" value="Genomic_DNA"/>
</dbReference>
<dbReference type="HAMAP" id="MF_00955">
    <property type="entry name" value="GDP_Man_dehydratase"/>
    <property type="match status" value="1"/>
</dbReference>
<dbReference type="InterPro" id="IPR006368">
    <property type="entry name" value="GDP_Man_deHydtase"/>
</dbReference>
<comment type="function">
    <text evidence="6 7">Catalyzes the conversion of GDP-D-mannose to GDP-4-dehydro-6-deoxy-D-mannose.</text>
</comment>
<evidence type="ECO:0000256" key="7">
    <source>
        <dbReference type="HAMAP-Rule" id="MF_00955"/>
    </source>
</evidence>
<reference evidence="9 10" key="1">
    <citation type="submission" date="2019-09" db="EMBL/GenBank/DDBJ databases">
        <authorList>
            <person name="Valk L.C."/>
        </authorList>
    </citation>
    <scope>NUCLEOTIDE SEQUENCE [LARGE SCALE GENOMIC DNA]</scope>
    <source>
        <strain evidence="9">GalUA</strain>
    </source>
</reference>
<comment type="cofactor">
    <cofactor evidence="2 7">
        <name>NADP(+)</name>
        <dbReference type="ChEBI" id="CHEBI:58349"/>
    </cofactor>
</comment>
<keyword evidence="10" id="KW-1185">Reference proteome</keyword>
<sequence>MGKTALITGVTGQDGSYLSELLLDKGYEVHGIVRRNSNCNMERVEHLVEDRQLCDDRFHIHYGDLSDSSNINQLLHKIKPDEIYNLAAQSHVGVSFEVPEYTADVTGLGTLRMLEAIHLLNANTKFYQASTSELFGGLPETAPQNENTKFYPKSPYGAAKLYSYWITVNYRESYNIFASNGILFNHESPRRGENFVTRKITKQVASIHLGLKNKLSLGNLNAKRDWGYAGDYVEGMWRMLQKDKPGDYVLATGETHTVREFVELAFEEIGVSLEWTGEGIAEKGYDKKTGKLLVDVDPAFFRPAEVELLCGDATKAEKELGWKRKISFQELITMMVQADLEQLKKTMVNQYRYMERIG</sequence>
<dbReference type="EC" id="4.2.1.47" evidence="4 7"/>
<keyword evidence="7" id="KW-0521">NADP</keyword>